<feature type="chain" id="PRO_5046829149" evidence="2">
    <location>
        <begin position="25"/>
        <end position="331"/>
    </location>
</feature>
<name>A0ABV2TGH1_9RHOO</name>
<dbReference type="PANTHER" id="PTHR33376">
    <property type="match status" value="1"/>
</dbReference>
<feature type="signal peptide" evidence="2">
    <location>
        <begin position="1"/>
        <end position="24"/>
    </location>
</feature>
<evidence type="ECO:0000313" key="3">
    <source>
        <dbReference type="EMBL" id="MET7013026.1"/>
    </source>
</evidence>
<dbReference type="PANTHER" id="PTHR33376:SF2">
    <property type="entry name" value="DICARBOXYLATE-BINDING PERIPLASMIC PROTEIN"/>
    <property type="match status" value="1"/>
</dbReference>
<dbReference type="NCBIfam" id="NF037995">
    <property type="entry name" value="TRAP_S1"/>
    <property type="match status" value="1"/>
</dbReference>
<evidence type="ECO:0000256" key="2">
    <source>
        <dbReference type="SAM" id="SignalP"/>
    </source>
</evidence>
<gene>
    <name evidence="3" type="primary">dctP</name>
    <name evidence="3" type="ORF">ABXR19_02415</name>
</gene>
<comment type="caution">
    <text evidence="3">The sequence shown here is derived from an EMBL/GenBank/DDBJ whole genome shotgun (WGS) entry which is preliminary data.</text>
</comment>
<dbReference type="Pfam" id="PF03480">
    <property type="entry name" value="DctP"/>
    <property type="match status" value="1"/>
</dbReference>
<organism evidence="3 4">
    <name type="scientific">Uliginosibacterium flavum</name>
    <dbReference type="NCBI Taxonomy" id="1396831"/>
    <lineage>
        <taxon>Bacteria</taxon>
        <taxon>Pseudomonadati</taxon>
        <taxon>Pseudomonadota</taxon>
        <taxon>Betaproteobacteria</taxon>
        <taxon>Rhodocyclales</taxon>
        <taxon>Zoogloeaceae</taxon>
        <taxon>Uliginosibacterium</taxon>
    </lineage>
</organism>
<evidence type="ECO:0000313" key="4">
    <source>
        <dbReference type="Proteomes" id="UP001549691"/>
    </source>
</evidence>
<keyword evidence="1 2" id="KW-0732">Signal</keyword>
<dbReference type="InterPro" id="IPR018389">
    <property type="entry name" value="DctP_fam"/>
</dbReference>
<dbReference type="InterPro" id="IPR038404">
    <property type="entry name" value="TRAP_DctP_sf"/>
</dbReference>
<dbReference type="EMBL" id="JBEWZI010000002">
    <property type="protein sequence ID" value="MET7013026.1"/>
    <property type="molecule type" value="Genomic_DNA"/>
</dbReference>
<dbReference type="Gene3D" id="3.40.190.170">
    <property type="entry name" value="Bacterial extracellular solute-binding protein, family 7"/>
    <property type="match status" value="1"/>
</dbReference>
<sequence>MPTRILLSLLTALILCSASLSVQAVELKGWLREAQEYPQHQGLLYFFERIKTNTQGRYTGRVLCCEELGQQRDVVPKFKSGEVDVVLFFSSALTADVPEMAVFSLPFIFRNPDHMMSVLNGEAGQDMQELLQKKGYTVLAWYDGGSRSFYSRNKTLAYASDFKGQKIRVPNKADMISMVKALEGSPSTLAFDKVPTALKSGELDIAENDFTSYYTSEHYKVAPYYTFSHHTVQPIALLVSAKRWAGLSEADKAAFRLSAQESAVQAAKIRSQRDNEIRAKLDKAGVKFSEFRGATTAISLMKTTYEPVIVSPKATELMVKIMTGTRGKVSE</sequence>
<accession>A0ABV2TGH1</accession>
<evidence type="ECO:0000256" key="1">
    <source>
        <dbReference type="ARBA" id="ARBA00022729"/>
    </source>
</evidence>
<reference evidence="3 4" key="1">
    <citation type="submission" date="2024-07" db="EMBL/GenBank/DDBJ databases">
        <title>Uliginosibacterium flavum JJ3220;KACC:17644.</title>
        <authorList>
            <person name="Kim M.K."/>
        </authorList>
    </citation>
    <scope>NUCLEOTIDE SEQUENCE [LARGE SCALE GENOMIC DNA]</scope>
    <source>
        <strain evidence="3 4">KACC:17644</strain>
    </source>
</reference>
<dbReference type="Proteomes" id="UP001549691">
    <property type="component" value="Unassembled WGS sequence"/>
</dbReference>
<keyword evidence="4" id="KW-1185">Reference proteome</keyword>
<proteinExistence type="predicted"/>
<dbReference type="RefSeq" id="WP_354599488.1">
    <property type="nucleotide sequence ID" value="NZ_JBEWZI010000002.1"/>
</dbReference>
<protein>
    <submittedName>
        <fullName evidence="3">TRAP transporter substrate-binding protein DctP</fullName>
    </submittedName>
</protein>